<name>A0A9D4IRQ2_DREPO</name>
<reference evidence="1" key="2">
    <citation type="submission" date="2020-11" db="EMBL/GenBank/DDBJ databases">
        <authorList>
            <person name="McCartney M.A."/>
            <person name="Auch B."/>
            <person name="Kono T."/>
            <person name="Mallez S."/>
            <person name="Becker A."/>
            <person name="Gohl D.M."/>
            <person name="Silverstein K.A.T."/>
            <person name="Koren S."/>
            <person name="Bechman K.B."/>
            <person name="Herman A."/>
            <person name="Abrahante J.E."/>
            <person name="Garbe J."/>
        </authorList>
    </citation>
    <scope>NUCLEOTIDE SEQUENCE</scope>
    <source>
        <strain evidence="1">Duluth1</strain>
        <tissue evidence="1">Whole animal</tissue>
    </source>
</reference>
<evidence type="ECO:0000313" key="1">
    <source>
        <dbReference type="EMBL" id="KAH3782542.1"/>
    </source>
</evidence>
<sequence length="64" mass="7352">MRSELQTALQYIKRDIVFGAEPLSQCDQTWKNTHPYARSYQAKSSQATANHSEMKEAGVMEYLL</sequence>
<dbReference type="Proteomes" id="UP000828390">
    <property type="component" value="Unassembled WGS sequence"/>
</dbReference>
<reference evidence="1" key="1">
    <citation type="journal article" date="2019" name="bioRxiv">
        <title>The Genome of the Zebra Mussel, Dreissena polymorpha: A Resource for Invasive Species Research.</title>
        <authorList>
            <person name="McCartney M.A."/>
            <person name="Auch B."/>
            <person name="Kono T."/>
            <person name="Mallez S."/>
            <person name="Zhang Y."/>
            <person name="Obille A."/>
            <person name="Becker A."/>
            <person name="Abrahante J.E."/>
            <person name="Garbe J."/>
            <person name="Badalamenti J.P."/>
            <person name="Herman A."/>
            <person name="Mangelson H."/>
            <person name="Liachko I."/>
            <person name="Sullivan S."/>
            <person name="Sone E.D."/>
            <person name="Koren S."/>
            <person name="Silverstein K.A.T."/>
            <person name="Beckman K.B."/>
            <person name="Gohl D.M."/>
        </authorList>
    </citation>
    <scope>NUCLEOTIDE SEQUENCE</scope>
    <source>
        <strain evidence="1">Duluth1</strain>
        <tissue evidence="1">Whole animal</tissue>
    </source>
</reference>
<dbReference type="EMBL" id="JAIWYP010000008">
    <property type="protein sequence ID" value="KAH3782542.1"/>
    <property type="molecule type" value="Genomic_DNA"/>
</dbReference>
<organism evidence="1 2">
    <name type="scientific">Dreissena polymorpha</name>
    <name type="common">Zebra mussel</name>
    <name type="synonym">Mytilus polymorpha</name>
    <dbReference type="NCBI Taxonomy" id="45954"/>
    <lineage>
        <taxon>Eukaryota</taxon>
        <taxon>Metazoa</taxon>
        <taxon>Spiralia</taxon>
        <taxon>Lophotrochozoa</taxon>
        <taxon>Mollusca</taxon>
        <taxon>Bivalvia</taxon>
        <taxon>Autobranchia</taxon>
        <taxon>Heteroconchia</taxon>
        <taxon>Euheterodonta</taxon>
        <taxon>Imparidentia</taxon>
        <taxon>Neoheterodontei</taxon>
        <taxon>Myida</taxon>
        <taxon>Dreissenoidea</taxon>
        <taxon>Dreissenidae</taxon>
        <taxon>Dreissena</taxon>
    </lineage>
</organism>
<proteinExistence type="predicted"/>
<gene>
    <name evidence="1" type="ORF">DPMN_160459</name>
</gene>
<comment type="caution">
    <text evidence="1">The sequence shown here is derived from an EMBL/GenBank/DDBJ whole genome shotgun (WGS) entry which is preliminary data.</text>
</comment>
<evidence type="ECO:0000313" key="2">
    <source>
        <dbReference type="Proteomes" id="UP000828390"/>
    </source>
</evidence>
<keyword evidence="2" id="KW-1185">Reference proteome</keyword>
<dbReference type="AlphaFoldDB" id="A0A9D4IRQ2"/>
<protein>
    <submittedName>
        <fullName evidence="1">Uncharacterized protein</fullName>
    </submittedName>
</protein>
<accession>A0A9D4IRQ2</accession>